<reference evidence="2" key="1">
    <citation type="submission" date="2021-03" db="EMBL/GenBank/DDBJ databases">
        <title>The complete genome sequence of Acetobacter sp. TBRC 12339.</title>
        <authorList>
            <person name="Charoenyingcharoen P."/>
            <person name="Yukphan P."/>
        </authorList>
    </citation>
    <scope>NUCLEOTIDE SEQUENCE</scope>
    <source>
        <strain evidence="2">TBRC 12339</strain>
    </source>
</reference>
<proteinExistence type="predicted"/>
<keyword evidence="3" id="KW-1185">Reference proteome</keyword>
<keyword evidence="1" id="KW-0472">Membrane</keyword>
<evidence type="ECO:0008006" key="4">
    <source>
        <dbReference type="Google" id="ProtNLM"/>
    </source>
</evidence>
<keyword evidence="1" id="KW-0812">Transmembrane</keyword>
<dbReference type="Proteomes" id="UP000664073">
    <property type="component" value="Unassembled WGS sequence"/>
</dbReference>
<evidence type="ECO:0000256" key="1">
    <source>
        <dbReference type="SAM" id="Phobius"/>
    </source>
</evidence>
<name>A0A939KM58_9PROT</name>
<dbReference type="EMBL" id="JAFVMH010000002">
    <property type="protein sequence ID" value="MBO1324953.1"/>
    <property type="molecule type" value="Genomic_DNA"/>
</dbReference>
<dbReference type="RefSeq" id="WP_207845576.1">
    <property type="nucleotide sequence ID" value="NZ_JAFVMH010000002.1"/>
</dbReference>
<comment type="caution">
    <text evidence="2">The sequence shown here is derived from an EMBL/GenBank/DDBJ whole genome shotgun (WGS) entry which is preliminary data.</text>
</comment>
<dbReference type="AlphaFoldDB" id="A0A939KM58"/>
<evidence type="ECO:0000313" key="2">
    <source>
        <dbReference type="EMBL" id="MBO1324953.1"/>
    </source>
</evidence>
<evidence type="ECO:0000313" key="3">
    <source>
        <dbReference type="Proteomes" id="UP000664073"/>
    </source>
</evidence>
<sequence>MSMSFRSRMNVAAFWPLVLLALLARLSFGSMAQPLSVFDDSLRELSRLSVLCDDPAPLSHPDEKHHASDDDQSGSFLLAEALELLCLALGICFLAAFSVSCLDPVWAFPPVRGPPFCRWSSLCPQGPPA</sequence>
<organism evidence="2 3">
    <name type="scientific">Acetobacter garciniae</name>
    <dbReference type="NCBI Taxonomy" id="2817435"/>
    <lineage>
        <taxon>Bacteria</taxon>
        <taxon>Pseudomonadati</taxon>
        <taxon>Pseudomonadota</taxon>
        <taxon>Alphaproteobacteria</taxon>
        <taxon>Acetobacterales</taxon>
        <taxon>Acetobacteraceae</taxon>
        <taxon>Acetobacter</taxon>
    </lineage>
</organism>
<feature type="transmembrane region" description="Helical" evidence="1">
    <location>
        <begin position="81"/>
        <end position="102"/>
    </location>
</feature>
<gene>
    <name evidence="2" type="ORF">J2D77_07300</name>
</gene>
<accession>A0A939KM58</accession>
<keyword evidence="1" id="KW-1133">Transmembrane helix</keyword>
<protein>
    <recommendedName>
        <fullName evidence="4">Transmembrane protein</fullName>
    </recommendedName>
</protein>